<reference evidence="1" key="1">
    <citation type="journal article" date="2020" name="Stud. Mycol.">
        <title>101 Dothideomycetes genomes: a test case for predicting lifestyles and emergence of pathogens.</title>
        <authorList>
            <person name="Haridas S."/>
            <person name="Albert R."/>
            <person name="Binder M."/>
            <person name="Bloem J."/>
            <person name="Labutti K."/>
            <person name="Salamov A."/>
            <person name="Andreopoulos B."/>
            <person name="Baker S."/>
            <person name="Barry K."/>
            <person name="Bills G."/>
            <person name="Bluhm B."/>
            <person name="Cannon C."/>
            <person name="Castanera R."/>
            <person name="Culley D."/>
            <person name="Daum C."/>
            <person name="Ezra D."/>
            <person name="Gonzalez J."/>
            <person name="Henrissat B."/>
            <person name="Kuo A."/>
            <person name="Liang C."/>
            <person name="Lipzen A."/>
            <person name="Lutzoni F."/>
            <person name="Magnuson J."/>
            <person name="Mondo S."/>
            <person name="Nolan M."/>
            <person name="Ohm R."/>
            <person name="Pangilinan J."/>
            <person name="Park H.-J."/>
            <person name="Ramirez L."/>
            <person name="Alfaro M."/>
            <person name="Sun H."/>
            <person name="Tritt A."/>
            <person name="Yoshinaga Y."/>
            <person name="Zwiers L.-H."/>
            <person name="Turgeon B."/>
            <person name="Goodwin S."/>
            <person name="Spatafora J."/>
            <person name="Crous P."/>
            <person name="Grigoriev I."/>
        </authorList>
    </citation>
    <scope>NUCLEOTIDE SEQUENCE</scope>
    <source>
        <strain evidence="1">CBS 121167</strain>
    </source>
</reference>
<dbReference type="GeneID" id="54304089"/>
<evidence type="ECO:0000313" key="2">
    <source>
        <dbReference type="Proteomes" id="UP000799438"/>
    </source>
</evidence>
<dbReference type="RefSeq" id="XP_033396989.1">
    <property type="nucleotide sequence ID" value="XM_033546583.1"/>
</dbReference>
<dbReference type="AlphaFoldDB" id="A0A6A6BB54"/>
<sequence length="145" mass="15973">MMALGQRYAAVYLFCAISPARCLARSSLRHPSPFWRRTRLTTVRPLGASRAQAQPGRIAKFSSAAPVRLACLPRLGLAPPQLPETACSRTLRPYSHLPRFLLIHERVTEDRSRDSSGRLRRYSEVGTHVVLAVVATTVSSCMGGT</sequence>
<proteinExistence type="predicted"/>
<dbReference type="Proteomes" id="UP000799438">
    <property type="component" value="Unassembled WGS sequence"/>
</dbReference>
<dbReference type="EMBL" id="ML995487">
    <property type="protein sequence ID" value="KAF2141276.1"/>
    <property type="molecule type" value="Genomic_DNA"/>
</dbReference>
<name>A0A6A6BB54_9PEZI</name>
<organism evidence="1 2">
    <name type="scientific">Aplosporella prunicola CBS 121167</name>
    <dbReference type="NCBI Taxonomy" id="1176127"/>
    <lineage>
        <taxon>Eukaryota</taxon>
        <taxon>Fungi</taxon>
        <taxon>Dikarya</taxon>
        <taxon>Ascomycota</taxon>
        <taxon>Pezizomycotina</taxon>
        <taxon>Dothideomycetes</taxon>
        <taxon>Dothideomycetes incertae sedis</taxon>
        <taxon>Botryosphaeriales</taxon>
        <taxon>Aplosporellaceae</taxon>
        <taxon>Aplosporella</taxon>
    </lineage>
</organism>
<accession>A0A6A6BB54</accession>
<evidence type="ECO:0000313" key="1">
    <source>
        <dbReference type="EMBL" id="KAF2141276.1"/>
    </source>
</evidence>
<keyword evidence="2" id="KW-1185">Reference proteome</keyword>
<gene>
    <name evidence="1" type="ORF">K452DRAFT_37508</name>
</gene>
<protein>
    <submittedName>
        <fullName evidence="1">Uncharacterized protein</fullName>
    </submittedName>
</protein>